<proteinExistence type="predicted"/>
<dbReference type="Proteomes" id="UP001446871">
    <property type="component" value="Unassembled WGS sequence"/>
</dbReference>
<protein>
    <recommendedName>
        <fullName evidence="8">Pisatin demethylase</fullName>
    </recommendedName>
</protein>
<dbReference type="CDD" id="cd11060">
    <property type="entry name" value="CYP57A1-like"/>
    <property type="match status" value="1"/>
</dbReference>
<evidence type="ECO:0000313" key="7">
    <source>
        <dbReference type="Proteomes" id="UP001446871"/>
    </source>
</evidence>
<reference evidence="6 7" key="1">
    <citation type="submission" date="2023-01" db="EMBL/GenBank/DDBJ databases">
        <title>Analysis of 21 Apiospora genomes using comparative genomics revels a genus with tremendous synthesis potential of carbohydrate active enzymes and secondary metabolites.</title>
        <authorList>
            <person name="Sorensen T."/>
        </authorList>
    </citation>
    <scope>NUCLEOTIDE SEQUENCE [LARGE SCALE GENOMIC DNA]</scope>
    <source>
        <strain evidence="6 7">CBS 83171</strain>
    </source>
</reference>
<evidence type="ECO:0000313" key="6">
    <source>
        <dbReference type="EMBL" id="KAK8072917.1"/>
    </source>
</evidence>
<keyword evidence="5" id="KW-0472">Membrane</keyword>
<dbReference type="InterPro" id="IPR050121">
    <property type="entry name" value="Cytochrome_P450_monoxygenase"/>
</dbReference>
<name>A0ABR1VNW3_9PEZI</name>
<dbReference type="SUPFAM" id="SSF48264">
    <property type="entry name" value="Cytochrome P450"/>
    <property type="match status" value="1"/>
</dbReference>
<dbReference type="PANTHER" id="PTHR24305:SF168">
    <property type="entry name" value="P450, PUTATIVE (EUROFUNG)-RELATED"/>
    <property type="match status" value="1"/>
</dbReference>
<dbReference type="InterPro" id="IPR001128">
    <property type="entry name" value="Cyt_P450"/>
</dbReference>
<dbReference type="PANTHER" id="PTHR24305">
    <property type="entry name" value="CYTOCHROME P450"/>
    <property type="match status" value="1"/>
</dbReference>
<accession>A0ABR1VNW3</accession>
<evidence type="ECO:0000256" key="3">
    <source>
        <dbReference type="ARBA" id="ARBA00023004"/>
    </source>
</evidence>
<keyword evidence="5" id="KW-1133">Transmembrane helix</keyword>
<evidence type="ECO:0000256" key="5">
    <source>
        <dbReference type="SAM" id="Phobius"/>
    </source>
</evidence>
<keyword evidence="2" id="KW-0479">Metal-binding</keyword>
<sequence>MVIVTAASQPAQNGLLKSIVLPCLLALVAFFVLQQFRSWYRLRHIPGPFWASVSSFWVVRKALTGKLHEHLRDISEDYGPLVRIGPNEVLTTDPDVLRMMSAVRSSYTKGDFYETGRICHGEDNVVSQRNEAEHKALRAKMASAFGGRENEGFGFSAGIDRQVTLFMALINDRYCSTSIDYRPLQFFEKVSFFTLDVIGDLSFGEPFGYLNQDQDLYRYHEIHDSSLPAMNIMSTMPWLAKYAQAWPFSKFMPNEHDQIGFGRLMGFAKSFVDRRLQPGAKPQKDMMQAFINSGMTRAELIQQVFVQTIAGSMTTATAISMTMLCLITTPAAYMALRREIDNAADLGKLSSPISDSEAKRLPYLQAVIREGLRMYPPTTGLGSKQVPKGGDIVNGCQLPEGTQIGTNYFGLMRSKDLWGYDANVFRPERWLEASEEKYKFMANLVELEFGFGKYQCLGKSIAMMELNKVFVELLRRFDFTIVNPQTPIRAWSAVFWVASDFWLRISRREDHCELCRRLPFFNTDFSNCARKGLVCIYTTSSVPRKKRQQTADLPAFSESPGSSSYSQASVSPRVVLPRDSCTEEATCRGGSIPDPAASAFSPLASAALDPAALSELVRDGFEHLYPLPSYAFLHKPAVLQRYRDMNLDTPLKLALCVITSLLLQPMSRYRHDLWTQQLLLSLTALCRRLAGDRGRAPCQARHDAAGLSKPCREHLMDLYGLLETDQSIRRETSAPAAADRTRRRGLCPRESACVVLFCYANWSPAEDALVKAALTKARLCLDMVEYHFARSASVQGWLLEPGSVDDSDEIVFPNPWAAAAAPPPAFITS</sequence>
<comment type="caution">
    <text evidence="6">The sequence shown here is derived from an EMBL/GenBank/DDBJ whole genome shotgun (WGS) entry which is preliminary data.</text>
</comment>
<dbReference type="InterPro" id="IPR002401">
    <property type="entry name" value="Cyt_P450_E_grp-I"/>
</dbReference>
<keyword evidence="3" id="KW-0408">Iron</keyword>
<gene>
    <name evidence="6" type="ORF">PG996_006265</name>
</gene>
<dbReference type="PRINTS" id="PR00385">
    <property type="entry name" value="P450"/>
</dbReference>
<dbReference type="InterPro" id="IPR036396">
    <property type="entry name" value="Cyt_P450_sf"/>
</dbReference>
<keyword evidence="7" id="KW-1185">Reference proteome</keyword>
<keyword evidence="5" id="KW-0812">Transmembrane</keyword>
<evidence type="ECO:0000256" key="2">
    <source>
        <dbReference type="ARBA" id="ARBA00022723"/>
    </source>
</evidence>
<feature type="region of interest" description="Disordered" evidence="4">
    <location>
        <begin position="548"/>
        <end position="567"/>
    </location>
</feature>
<feature type="transmembrane region" description="Helical" evidence="5">
    <location>
        <begin position="15"/>
        <end position="33"/>
    </location>
</feature>
<keyword evidence="1" id="KW-0349">Heme</keyword>
<organism evidence="6 7">
    <name type="scientific">Apiospora saccharicola</name>
    <dbReference type="NCBI Taxonomy" id="335842"/>
    <lineage>
        <taxon>Eukaryota</taxon>
        <taxon>Fungi</taxon>
        <taxon>Dikarya</taxon>
        <taxon>Ascomycota</taxon>
        <taxon>Pezizomycotina</taxon>
        <taxon>Sordariomycetes</taxon>
        <taxon>Xylariomycetidae</taxon>
        <taxon>Amphisphaeriales</taxon>
        <taxon>Apiosporaceae</taxon>
        <taxon>Apiospora</taxon>
    </lineage>
</organism>
<dbReference type="EMBL" id="JAQQWM010000003">
    <property type="protein sequence ID" value="KAK8072917.1"/>
    <property type="molecule type" value="Genomic_DNA"/>
</dbReference>
<evidence type="ECO:0008006" key="8">
    <source>
        <dbReference type="Google" id="ProtNLM"/>
    </source>
</evidence>
<dbReference type="Gene3D" id="1.10.630.10">
    <property type="entry name" value="Cytochrome P450"/>
    <property type="match status" value="1"/>
</dbReference>
<dbReference type="Pfam" id="PF00067">
    <property type="entry name" value="p450"/>
    <property type="match status" value="1"/>
</dbReference>
<dbReference type="PRINTS" id="PR00463">
    <property type="entry name" value="EP450I"/>
</dbReference>
<evidence type="ECO:0000256" key="1">
    <source>
        <dbReference type="ARBA" id="ARBA00022617"/>
    </source>
</evidence>
<evidence type="ECO:0000256" key="4">
    <source>
        <dbReference type="SAM" id="MobiDB-lite"/>
    </source>
</evidence>